<dbReference type="Proteomes" id="UP000287166">
    <property type="component" value="Unassembled WGS sequence"/>
</dbReference>
<organism evidence="1 2">
    <name type="scientific">Sparassis crispa</name>
    <dbReference type="NCBI Taxonomy" id="139825"/>
    <lineage>
        <taxon>Eukaryota</taxon>
        <taxon>Fungi</taxon>
        <taxon>Dikarya</taxon>
        <taxon>Basidiomycota</taxon>
        <taxon>Agaricomycotina</taxon>
        <taxon>Agaricomycetes</taxon>
        <taxon>Polyporales</taxon>
        <taxon>Sparassidaceae</taxon>
        <taxon>Sparassis</taxon>
    </lineage>
</organism>
<keyword evidence="2" id="KW-1185">Reference proteome</keyword>
<sequence>MVSRVLDVQNTISKQLEINLQVYDVAEFLDNFLSSAENDAEMPNWSISKAFSRFQTLLGLLTVFGFDGIEYEDISDTGQLSSISLKLRDFKDGKDPAPFAAWSGSDIAYL</sequence>
<evidence type="ECO:0000313" key="1">
    <source>
        <dbReference type="EMBL" id="GBE83353.1"/>
    </source>
</evidence>
<comment type="caution">
    <text evidence="1">The sequence shown here is derived from an EMBL/GenBank/DDBJ whole genome shotgun (WGS) entry which is preliminary data.</text>
</comment>
<accession>A0A401GMA5</accession>
<dbReference type="EMBL" id="BFAD01000005">
    <property type="protein sequence ID" value="GBE83353.1"/>
    <property type="molecule type" value="Genomic_DNA"/>
</dbReference>
<name>A0A401GMA5_9APHY</name>
<protein>
    <submittedName>
        <fullName evidence="1">Uncharacterized protein</fullName>
    </submittedName>
</protein>
<gene>
    <name evidence="1" type="ORF">SCP_0504010</name>
</gene>
<evidence type="ECO:0000313" key="2">
    <source>
        <dbReference type="Proteomes" id="UP000287166"/>
    </source>
</evidence>
<dbReference type="RefSeq" id="XP_027614266.1">
    <property type="nucleotide sequence ID" value="XM_027758465.1"/>
</dbReference>
<reference evidence="1 2" key="1">
    <citation type="journal article" date="2018" name="Sci. Rep.">
        <title>Genome sequence of the cauliflower mushroom Sparassis crispa (Hanabiratake) and its association with beneficial usage.</title>
        <authorList>
            <person name="Kiyama R."/>
            <person name="Furutani Y."/>
            <person name="Kawaguchi K."/>
            <person name="Nakanishi T."/>
        </authorList>
    </citation>
    <scope>NUCLEOTIDE SEQUENCE [LARGE SCALE GENOMIC DNA]</scope>
</reference>
<dbReference type="InParanoid" id="A0A401GMA5"/>
<proteinExistence type="predicted"/>
<dbReference type="AlphaFoldDB" id="A0A401GMA5"/>
<dbReference type="GeneID" id="38780270"/>